<keyword evidence="1" id="KW-0175">Coiled coil</keyword>
<comment type="caution">
    <text evidence="3">The sequence shown here is derived from an EMBL/GenBank/DDBJ whole genome shotgun (WGS) entry which is preliminary data.</text>
</comment>
<feature type="signal peptide" evidence="2">
    <location>
        <begin position="1"/>
        <end position="26"/>
    </location>
</feature>
<organism evidence="3 4">
    <name type="scientific">Fulvivirga imtechensis AK7</name>
    <dbReference type="NCBI Taxonomy" id="1237149"/>
    <lineage>
        <taxon>Bacteria</taxon>
        <taxon>Pseudomonadati</taxon>
        <taxon>Bacteroidota</taxon>
        <taxon>Cytophagia</taxon>
        <taxon>Cytophagales</taxon>
        <taxon>Fulvivirgaceae</taxon>
        <taxon>Fulvivirga</taxon>
    </lineage>
</organism>
<dbReference type="EMBL" id="AMZN01000115">
    <property type="protein sequence ID" value="ELR68421.1"/>
    <property type="molecule type" value="Genomic_DNA"/>
</dbReference>
<evidence type="ECO:0000313" key="3">
    <source>
        <dbReference type="EMBL" id="ELR68421.1"/>
    </source>
</evidence>
<evidence type="ECO:0000256" key="1">
    <source>
        <dbReference type="SAM" id="Coils"/>
    </source>
</evidence>
<evidence type="ECO:0000256" key="2">
    <source>
        <dbReference type="SAM" id="SignalP"/>
    </source>
</evidence>
<name>L8JHS9_9BACT</name>
<feature type="coiled-coil region" evidence="1">
    <location>
        <begin position="202"/>
        <end position="237"/>
    </location>
</feature>
<sequence>MNQKLKAMKIILTLTLSVLCAATSFAQEVVLKNLTPFDKVVISGNVQELRLIAAGEESPLVKIKGASESDVRAEVLAGTLHLVLKGNKASEEVSIYNGRLKRISGAINMKITGAEVIGGETGNYLVVSFNRSHGSHSLWATKDSDFHVHIPDIHVEIPDFGFAVRIPDMDFDFNFDFDKHDFDFKMDIEEFEGWRHEWKYNWQDHKEELKRWSEEMSEEMKEAMKEAKKELKRYKKD</sequence>
<keyword evidence="4" id="KW-1185">Reference proteome</keyword>
<keyword evidence="2" id="KW-0732">Signal</keyword>
<feature type="chain" id="PRO_5003993041" description="Auto-transporter adhesin head GIN domain-containing protein" evidence="2">
    <location>
        <begin position="27"/>
        <end position="237"/>
    </location>
</feature>
<dbReference type="STRING" id="1237149.C900_00389"/>
<reference evidence="3 4" key="1">
    <citation type="submission" date="2012-12" db="EMBL/GenBank/DDBJ databases">
        <title>Genome assembly of Fulvivirga imtechensis AK7.</title>
        <authorList>
            <person name="Nupur N."/>
            <person name="Khatri I."/>
            <person name="Kumar R."/>
            <person name="Subramanian S."/>
            <person name="Pinnaka A."/>
        </authorList>
    </citation>
    <scope>NUCLEOTIDE SEQUENCE [LARGE SCALE GENOMIC DNA]</scope>
    <source>
        <strain evidence="3 4">AK7</strain>
    </source>
</reference>
<dbReference type="Proteomes" id="UP000011135">
    <property type="component" value="Unassembled WGS sequence"/>
</dbReference>
<evidence type="ECO:0000313" key="4">
    <source>
        <dbReference type="Proteomes" id="UP000011135"/>
    </source>
</evidence>
<evidence type="ECO:0008006" key="5">
    <source>
        <dbReference type="Google" id="ProtNLM"/>
    </source>
</evidence>
<dbReference type="AlphaFoldDB" id="L8JHS9"/>
<proteinExistence type="predicted"/>
<accession>L8JHS9</accession>
<gene>
    <name evidence="3" type="ORF">C900_00389</name>
</gene>
<protein>
    <recommendedName>
        <fullName evidence="5">Auto-transporter adhesin head GIN domain-containing protein</fullName>
    </recommendedName>
</protein>